<gene>
    <name evidence="1" type="ordered locus">CPF_1079</name>
</gene>
<dbReference type="STRING" id="195103.CPF_1079"/>
<dbReference type="AlphaFoldDB" id="A0A0H2YQ66"/>
<dbReference type="PaxDb" id="195103-CPF_1079"/>
<keyword evidence="2" id="KW-1185">Reference proteome</keyword>
<dbReference type="Proteomes" id="UP000001823">
    <property type="component" value="Chromosome"/>
</dbReference>
<name>A0A0H2YQ66_CLOP1</name>
<dbReference type="KEGG" id="cpf:CPF_1079"/>
<protein>
    <submittedName>
        <fullName evidence="1">Uncharacterized protein</fullName>
    </submittedName>
</protein>
<reference evidence="1 2" key="1">
    <citation type="journal article" date="2006" name="Genome Res.">
        <title>Skewed genomic variability in strains of the toxigenic bacterial pathogen, Clostridium perfringens.</title>
        <authorList>
            <person name="Myers G.S."/>
            <person name="Rasko D.A."/>
            <person name="Cheung J.K."/>
            <person name="Ravel J."/>
            <person name="Seshadri R."/>
            <person name="Deboy R.T."/>
            <person name="Ren Q."/>
            <person name="Varga J."/>
            <person name="Awad M.M."/>
            <person name="Brinkac L.M."/>
            <person name="Daugherty S.C."/>
            <person name="Haft D.H."/>
            <person name="Dodson R.J."/>
            <person name="Madupu R."/>
            <person name="Nelson W.C."/>
            <person name="Rosovitz M.J."/>
            <person name="Sullivan S.A."/>
            <person name="Khouri H."/>
            <person name="Dimitrov G.I."/>
            <person name="Watkins K.L."/>
            <person name="Mulligan S."/>
            <person name="Benton J."/>
            <person name="Radune D."/>
            <person name="Fisher D.J."/>
            <person name="Atkins H.S."/>
            <person name="Hiscox T."/>
            <person name="Jost B.H."/>
            <person name="Billington S.J."/>
            <person name="Songer J.G."/>
            <person name="McClane B.A."/>
            <person name="Titball R.W."/>
            <person name="Rood J.I."/>
            <person name="Melville S.B."/>
            <person name="Paulsen I.T."/>
        </authorList>
    </citation>
    <scope>NUCLEOTIDE SEQUENCE [LARGE SCALE GENOMIC DNA]</scope>
    <source>
        <strain evidence="2">ATCC 13124 / DSM 756 / JCM 1290 / NCIMB 6125 / NCTC 8237 / S 107 / Type A</strain>
    </source>
</reference>
<accession>A0A0H2YQ66</accession>
<evidence type="ECO:0000313" key="1">
    <source>
        <dbReference type="EMBL" id="ABG82956.1"/>
    </source>
</evidence>
<evidence type="ECO:0000313" key="2">
    <source>
        <dbReference type="Proteomes" id="UP000001823"/>
    </source>
</evidence>
<proteinExistence type="predicted"/>
<organism evidence="1 2">
    <name type="scientific">Clostridium perfringens (strain ATCC 13124 / DSM 756 / JCM 1290 / NCIMB 6125 / NCTC 8237 / Type A)</name>
    <dbReference type="NCBI Taxonomy" id="195103"/>
    <lineage>
        <taxon>Bacteria</taxon>
        <taxon>Bacillati</taxon>
        <taxon>Bacillota</taxon>
        <taxon>Clostridia</taxon>
        <taxon>Eubacteriales</taxon>
        <taxon>Clostridiaceae</taxon>
        <taxon>Clostridium</taxon>
    </lineage>
</organism>
<dbReference type="HOGENOM" id="CLU_3388820_0_0_9"/>
<sequence>MLLIEKYLMNIKEYKEKNRIFIDNKTLNKLIK</sequence>
<dbReference type="EMBL" id="CP000246">
    <property type="protein sequence ID" value="ABG82956.1"/>
    <property type="molecule type" value="Genomic_DNA"/>
</dbReference>